<evidence type="ECO:0000313" key="3">
    <source>
        <dbReference type="Proteomes" id="UP000023152"/>
    </source>
</evidence>
<accession>X6N9D9</accession>
<keyword evidence="3" id="KW-1185">Reference proteome</keyword>
<reference evidence="2 3" key="1">
    <citation type="journal article" date="2013" name="Curr. Biol.">
        <title>The Genome of the Foraminiferan Reticulomyxa filosa.</title>
        <authorList>
            <person name="Glockner G."/>
            <person name="Hulsmann N."/>
            <person name="Schleicher M."/>
            <person name="Noegel A.A."/>
            <person name="Eichinger L."/>
            <person name="Gallinger C."/>
            <person name="Pawlowski J."/>
            <person name="Sierra R."/>
            <person name="Euteneuer U."/>
            <person name="Pillet L."/>
            <person name="Moustafa A."/>
            <person name="Platzer M."/>
            <person name="Groth M."/>
            <person name="Szafranski K."/>
            <person name="Schliwa M."/>
        </authorList>
    </citation>
    <scope>NUCLEOTIDE SEQUENCE [LARGE SCALE GENOMIC DNA]</scope>
</reference>
<keyword evidence="1" id="KW-0175">Coiled coil</keyword>
<sequence>MSKRWIKELKHQQRELQQQIRKAERVILKLKLEMKKEAKKAKKEPALVIAIKILAKGLVRCNKNLERLYTLKTQINSIILGIKEQQANIKISKMLEASAVVSAKMNELIKISEAKQWTTDMAMEMQKMGLIQEVCQDLTNKTKYYKYLLPMSNNE</sequence>
<protein>
    <submittedName>
        <fullName evidence="2">Class-E vacuolar protein-sorting protein 24 (Vps24p)</fullName>
    </submittedName>
</protein>
<evidence type="ECO:0000313" key="2">
    <source>
        <dbReference type="EMBL" id="ETO21902.1"/>
    </source>
</evidence>
<dbReference type="GO" id="GO:0007034">
    <property type="term" value="P:vacuolar transport"/>
    <property type="evidence" value="ECO:0007669"/>
    <property type="project" value="InterPro"/>
</dbReference>
<name>X6N9D9_RETFI</name>
<dbReference type="AlphaFoldDB" id="X6N9D9"/>
<dbReference type="EMBL" id="ASPP01011202">
    <property type="protein sequence ID" value="ETO21902.1"/>
    <property type="molecule type" value="Genomic_DNA"/>
</dbReference>
<dbReference type="InterPro" id="IPR005024">
    <property type="entry name" value="Snf7_fam"/>
</dbReference>
<dbReference type="OrthoDB" id="2329734at2759"/>
<dbReference type="Pfam" id="PF03357">
    <property type="entry name" value="Snf7"/>
    <property type="match status" value="1"/>
</dbReference>
<dbReference type="Proteomes" id="UP000023152">
    <property type="component" value="Unassembled WGS sequence"/>
</dbReference>
<evidence type="ECO:0000256" key="1">
    <source>
        <dbReference type="SAM" id="Coils"/>
    </source>
</evidence>
<proteinExistence type="predicted"/>
<comment type="caution">
    <text evidence="2">The sequence shown here is derived from an EMBL/GenBank/DDBJ whole genome shotgun (WGS) entry which is preliminary data.</text>
</comment>
<feature type="coiled-coil region" evidence="1">
    <location>
        <begin position="2"/>
        <end position="40"/>
    </location>
</feature>
<dbReference type="Gene3D" id="6.10.140.1230">
    <property type="match status" value="1"/>
</dbReference>
<dbReference type="PANTHER" id="PTHR10476">
    <property type="entry name" value="CHARGED MULTIVESICULAR BODY PROTEIN"/>
    <property type="match status" value="1"/>
</dbReference>
<gene>
    <name evidence="2" type="ORF">RFI_15301</name>
</gene>
<organism evidence="2 3">
    <name type="scientific">Reticulomyxa filosa</name>
    <dbReference type="NCBI Taxonomy" id="46433"/>
    <lineage>
        <taxon>Eukaryota</taxon>
        <taxon>Sar</taxon>
        <taxon>Rhizaria</taxon>
        <taxon>Retaria</taxon>
        <taxon>Foraminifera</taxon>
        <taxon>Monothalamids</taxon>
        <taxon>Reticulomyxidae</taxon>
        <taxon>Reticulomyxa</taxon>
    </lineage>
</organism>